<gene>
    <name evidence="11" type="primary">mycP5_1</name>
    <name evidence="11" type="ORF">AELLOGFF_04596</name>
</gene>
<evidence type="ECO:0000259" key="10">
    <source>
        <dbReference type="Pfam" id="PF00082"/>
    </source>
</evidence>
<evidence type="ECO:0000256" key="6">
    <source>
        <dbReference type="PROSITE-ProRule" id="PRU01240"/>
    </source>
</evidence>
<feature type="compositionally biased region" description="Pro residues" evidence="7">
    <location>
        <begin position="163"/>
        <end position="183"/>
    </location>
</feature>
<feature type="active site" description="Charge relay system" evidence="6">
    <location>
        <position position="103"/>
    </location>
</feature>
<feature type="active site" description="Charge relay system" evidence="6">
    <location>
        <position position="446"/>
    </location>
</feature>
<evidence type="ECO:0000256" key="9">
    <source>
        <dbReference type="SAM" id="SignalP"/>
    </source>
</evidence>
<feature type="compositionally biased region" description="Pro residues" evidence="7">
    <location>
        <begin position="237"/>
        <end position="249"/>
    </location>
</feature>
<dbReference type="EC" id="3.4.21.-" evidence="11"/>
<evidence type="ECO:0000256" key="8">
    <source>
        <dbReference type="SAM" id="Phobius"/>
    </source>
</evidence>
<dbReference type="EMBL" id="CACSIP010000021">
    <property type="protein sequence ID" value="CAA0123277.1"/>
    <property type="molecule type" value="Genomic_DNA"/>
</dbReference>
<dbReference type="Pfam" id="PF00082">
    <property type="entry name" value="Peptidase_S8"/>
    <property type="match status" value="1"/>
</dbReference>
<dbReference type="InterPro" id="IPR023834">
    <property type="entry name" value="T7SS_pept_S8A_mycosin"/>
</dbReference>
<evidence type="ECO:0000313" key="11">
    <source>
        <dbReference type="EMBL" id="CAA0123277.1"/>
    </source>
</evidence>
<keyword evidence="3 9" id="KW-0732">Signal</keyword>
<evidence type="ECO:0000256" key="4">
    <source>
        <dbReference type="ARBA" id="ARBA00022801"/>
    </source>
</evidence>
<keyword evidence="4 6" id="KW-0378">Hydrolase</keyword>
<dbReference type="AlphaFoldDB" id="A0A5S9QVY4"/>
<accession>A0A5S9QVY4</accession>
<proteinExistence type="inferred from homology"/>
<dbReference type="CDD" id="cd00306">
    <property type="entry name" value="Peptidases_S8_S53"/>
    <property type="match status" value="1"/>
</dbReference>
<evidence type="ECO:0000313" key="12">
    <source>
        <dbReference type="Proteomes" id="UP000430146"/>
    </source>
</evidence>
<feature type="compositionally biased region" description="Pro residues" evidence="7">
    <location>
        <begin position="521"/>
        <end position="531"/>
    </location>
</feature>
<evidence type="ECO:0000256" key="5">
    <source>
        <dbReference type="ARBA" id="ARBA00022825"/>
    </source>
</evidence>
<dbReference type="Gene3D" id="3.40.50.200">
    <property type="entry name" value="Peptidase S8/S53 domain"/>
    <property type="match status" value="1"/>
</dbReference>
<dbReference type="Proteomes" id="UP000430146">
    <property type="component" value="Unassembled WGS sequence"/>
</dbReference>
<keyword evidence="2 6" id="KW-0645">Protease</keyword>
<dbReference type="NCBIfam" id="TIGR03921">
    <property type="entry name" value="T7SS_mycosin"/>
    <property type="match status" value="1"/>
</dbReference>
<dbReference type="InterPro" id="IPR036852">
    <property type="entry name" value="Peptidase_S8/S53_dom_sf"/>
</dbReference>
<protein>
    <submittedName>
        <fullName evidence="11">Mycosin-5</fullName>
        <ecNumber evidence="11">3.4.21.-</ecNumber>
    </submittedName>
</protein>
<dbReference type="PROSITE" id="PS51892">
    <property type="entry name" value="SUBTILASE"/>
    <property type="match status" value="1"/>
</dbReference>
<evidence type="ECO:0000256" key="3">
    <source>
        <dbReference type="ARBA" id="ARBA00022729"/>
    </source>
</evidence>
<dbReference type="GO" id="GO:0004252">
    <property type="term" value="F:serine-type endopeptidase activity"/>
    <property type="evidence" value="ECO:0007669"/>
    <property type="project" value="UniProtKB-UniRule"/>
</dbReference>
<feature type="region of interest" description="Disordered" evidence="7">
    <location>
        <begin position="155"/>
        <end position="256"/>
    </location>
</feature>
<dbReference type="PANTHER" id="PTHR42884:SF14">
    <property type="entry name" value="NEUROENDOCRINE CONVERTASE 1"/>
    <property type="match status" value="1"/>
</dbReference>
<dbReference type="InterPro" id="IPR000209">
    <property type="entry name" value="Peptidase_S8/S53_dom"/>
</dbReference>
<keyword evidence="8" id="KW-0812">Transmembrane</keyword>
<feature type="region of interest" description="Disordered" evidence="7">
    <location>
        <begin position="505"/>
        <end position="534"/>
    </location>
</feature>
<feature type="signal peptide" evidence="9">
    <location>
        <begin position="1"/>
        <end position="33"/>
    </location>
</feature>
<evidence type="ECO:0000256" key="2">
    <source>
        <dbReference type="ARBA" id="ARBA00022670"/>
    </source>
</evidence>
<keyword evidence="8" id="KW-1133">Transmembrane helix</keyword>
<sequence length="564" mass="57190">MSHKAFGARMRAGAGIAGTVALLAATSVGASWAITPPVVPPGPPPADPAPAPDWPMKQSRACTLTGVTPGSDLREFPPALALLDMPAVWKESTGAGVVVAVIDTGVAPSPRLPNVVAGGDYVMGQYGDGLADCDAHGTLVASLIGASPSGARLPVRPEGAVLAPPPPAAPAPQPIPPPPPPPTITITKTTEAPPPPPPPAEPPPPPPGEPPPPGMPPPGPPPAWGPSGAELHAPLAPRAPLPQLPPPTGGPDGLIGIAPDSVILAIRQSSQNFGLKDPRLDQDQEQTRRTGDINTLARAIVHAANLGARVINISLVSCIPVTKPADQAVLGAALRYAAVDRDVVIVAAAGNAGTQGCTQNPPPATGASGWDDVVTIASPAWFDDYVVAVSATDSFGAPLMSQAASLHGPWVDLAAPGSDIVGLSTSGNVINASIDEDKFKPIIGSSFSAAYVSGVAALVRAKFPQMPATEVIHRLTATAHAPSGGRDTVIGYGVVDPLAALTWDVPPAPQKAPTRTEAPLQVPPPPPPPDPRPARMLAAQIGVGVIVVGAVLWVTTVWRKKQKR</sequence>
<name>A0A5S9QVY4_MYCVN</name>
<feature type="chain" id="PRO_5025008081" evidence="9">
    <location>
        <begin position="34"/>
        <end position="564"/>
    </location>
</feature>
<dbReference type="PRINTS" id="PR01217">
    <property type="entry name" value="PRICHEXTENSN"/>
</dbReference>
<dbReference type="GO" id="GO:0005886">
    <property type="term" value="C:plasma membrane"/>
    <property type="evidence" value="ECO:0007669"/>
    <property type="project" value="TreeGrafter"/>
</dbReference>
<dbReference type="SUPFAM" id="SSF52743">
    <property type="entry name" value="Subtilisin-like"/>
    <property type="match status" value="1"/>
</dbReference>
<feature type="compositionally biased region" description="Pro residues" evidence="7">
    <location>
        <begin position="192"/>
        <end position="224"/>
    </location>
</feature>
<feature type="compositionally biased region" description="Low complexity" evidence="7">
    <location>
        <begin position="225"/>
        <end position="236"/>
    </location>
</feature>
<keyword evidence="12" id="KW-1185">Reference proteome</keyword>
<reference evidence="11 12" key="1">
    <citation type="submission" date="2019-11" db="EMBL/GenBank/DDBJ databases">
        <authorList>
            <person name="Holert J."/>
        </authorList>
    </citation>
    <scope>NUCLEOTIDE SEQUENCE [LARGE SCALE GENOMIC DNA]</scope>
    <source>
        <strain evidence="11">BC8_1</strain>
    </source>
</reference>
<keyword evidence="5 6" id="KW-0720">Serine protease</keyword>
<feature type="transmembrane region" description="Helical" evidence="8">
    <location>
        <begin position="537"/>
        <end position="558"/>
    </location>
</feature>
<dbReference type="GO" id="GO:0016485">
    <property type="term" value="P:protein processing"/>
    <property type="evidence" value="ECO:0007669"/>
    <property type="project" value="TreeGrafter"/>
</dbReference>
<feature type="active site" description="Charge relay system" evidence="6">
    <location>
        <position position="136"/>
    </location>
</feature>
<organism evidence="11 12">
    <name type="scientific">Mycolicibacterium vanbaalenii</name>
    <name type="common">Mycobacterium vanbaalenii</name>
    <dbReference type="NCBI Taxonomy" id="110539"/>
    <lineage>
        <taxon>Bacteria</taxon>
        <taxon>Bacillati</taxon>
        <taxon>Actinomycetota</taxon>
        <taxon>Actinomycetes</taxon>
        <taxon>Mycobacteriales</taxon>
        <taxon>Mycobacteriaceae</taxon>
        <taxon>Mycolicibacterium</taxon>
    </lineage>
</organism>
<keyword evidence="8" id="KW-0472">Membrane</keyword>
<dbReference type="RefSeq" id="WP_159231247.1">
    <property type="nucleotide sequence ID" value="NZ_CACSIP010000021.1"/>
</dbReference>
<evidence type="ECO:0000256" key="7">
    <source>
        <dbReference type="SAM" id="MobiDB-lite"/>
    </source>
</evidence>
<comment type="similarity">
    <text evidence="1 6">Belongs to the peptidase S8 family.</text>
</comment>
<dbReference type="PANTHER" id="PTHR42884">
    <property type="entry name" value="PROPROTEIN CONVERTASE SUBTILISIN/KEXIN-RELATED"/>
    <property type="match status" value="1"/>
</dbReference>
<feature type="domain" description="Peptidase S8/S53" evidence="10">
    <location>
        <begin position="256"/>
        <end position="493"/>
    </location>
</feature>
<dbReference type="OrthoDB" id="9798386at2"/>
<evidence type="ECO:0000256" key="1">
    <source>
        <dbReference type="ARBA" id="ARBA00011073"/>
    </source>
</evidence>